<dbReference type="InterPro" id="IPR002559">
    <property type="entry name" value="Transposase_11"/>
</dbReference>
<dbReference type="GO" id="GO:0003677">
    <property type="term" value="F:DNA binding"/>
    <property type="evidence" value="ECO:0007669"/>
    <property type="project" value="InterPro"/>
</dbReference>
<dbReference type="SUPFAM" id="SSF53098">
    <property type="entry name" value="Ribonuclease H-like"/>
    <property type="match status" value="1"/>
</dbReference>
<dbReference type="NCBIfam" id="NF033591">
    <property type="entry name" value="transpos_IS4_2"/>
    <property type="match status" value="1"/>
</dbReference>
<proteinExistence type="predicted"/>
<evidence type="ECO:0000259" key="1">
    <source>
        <dbReference type="Pfam" id="PF01609"/>
    </source>
</evidence>
<organism evidence="2 3">
    <name type="scientific">Myroides marinus</name>
    <dbReference type="NCBI Taxonomy" id="703342"/>
    <lineage>
        <taxon>Bacteria</taxon>
        <taxon>Pseudomonadati</taxon>
        <taxon>Bacteroidota</taxon>
        <taxon>Flavobacteriia</taxon>
        <taxon>Flavobacteriales</taxon>
        <taxon>Flavobacteriaceae</taxon>
        <taxon>Myroides</taxon>
    </lineage>
</organism>
<protein>
    <submittedName>
        <fullName evidence="2">Transposase DDE domain-containing protein</fullName>
    </submittedName>
</protein>
<name>A0A1H6U458_9FLAO</name>
<dbReference type="EMBL" id="FNYS01000005">
    <property type="protein sequence ID" value="SEI84357.1"/>
    <property type="molecule type" value="Genomic_DNA"/>
</dbReference>
<dbReference type="GO" id="GO:0004803">
    <property type="term" value="F:transposase activity"/>
    <property type="evidence" value="ECO:0007669"/>
    <property type="project" value="InterPro"/>
</dbReference>
<dbReference type="Proteomes" id="UP000183077">
    <property type="component" value="Unassembled WGS sequence"/>
</dbReference>
<dbReference type="InterPro" id="IPR012337">
    <property type="entry name" value="RNaseH-like_sf"/>
</dbReference>
<evidence type="ECO:0000313" key="3">
    <source>
        <dbReference type="Proteomes" id="UP000183077"/>
    </source>
</evidence>
<dbReference type="Pfam" id="PF01609">
    <property type="entry name" value="DDE_Tnp_1"/>
    <property type="match status" value="1"/>
</dbReference>
<feature type="domain" description="Transposase IS4-like" evidence="1">
    <location>
        <begin position="99"/>
        <end position="309"/>
    </location>
</feature>
<dbReference type="AlphaFoldDB" id="A0A1H6U458"/>
<dbReference type="GO" id="GO:0006313">
    <property type="term" value="P:DNA transposition"/>
    <property type="evidence" value="ECO:0007669"/>
    <property type="project" value="InterPro"/>
</dbReference>
<dbReference type="Gene3D" id="3.90.350.10">
    <property type="entry name" value="Transposase Inhibitor Protein From Tn5, Chain A, domain 1"/>
    <property type="match status" value="1"/>
</dbReference>
<sequence length="368" mass="43099">MPLKTNNSLEYKNTELLTTIKANFKGKLGVARIRLICLFIVSLCKVKSVNFSKVSTGFDNCAETSSNYRRIQRFISCVDLKLEWISRLIFALIPTEESYVLVIDRTNWKFGKQDINILMLGISYKNMCFPILFKMLDKRGNSNTNERKELINTFIDWFGKDRIDCVLADREFVGEDWISYLNDRQIKYYIRIRNNFKVYLPSKQKEITASHLFNNLKPGQTRQYYKIVRIHNQLCYISGTKVITDGKIDFCIIIGFNKPEKALDTYKIRWQIETLFKAFKSSGFNIEDTHLQKIDRLEKLVILVMIAFVWCYKIGDYIDAIKPITIKNHGNRLISVFKLGLDYLSRLLLSKNSHNPLNINCFRFLSCT</sequence>
<accession>A0A1H6U458</accession>
<gene>
    <name evidence="2" type="ORF">SAMN04488018_105184</name>
</gene>
<reference evidence="2 3" key="1">
    <citation type="submission" date="2016-10" db="EMBL/GenBank/DDBJ databases">
        <authorList>
            <person name="de Groot N.N."/>
        </authorList>
    </citation>
    <scope>NUCLEOTIDE SEQUENCE [LARGE SCALE GENOMIC DNA]</scope>
    <source>
        <strain evidence="2 3">DSM 23048</strain>
    </source>
</reference>
<dbReference type="InterPro" id="IPR047658">
    <property type="entry name" value="IS4-like_transpos"/>
</dbReference>
<evidence type="ECO:0000313" key="2">
    <source>
        <dbReference type="EMBL" id="SEI84357.1"/>
    </source>
</evidence>